<dbReference type="InterPro" id="IPR017853">
    <property type="entry name" value="GH"/>
</dbReference>
<dbReference type="Pfam" id="PF00232">
    <property type="entry name" value="Glyco_hydro_1"/>
    <property type="match status" value="1"/>
</dbReference>
<sequence length="90" mass="9838">MATAGFQSEGGAPDSNWSRYVAASGGVDPYGNADDFRHRYPEDIRLAAGLGVNTFRFSVEWARVEPRPGEWDERDWPITTTSSGSCGPRA</sequence>
<protein>
    <submittedName>
        <fullName evidence="2">Glycosyl hydrolase family 1</fullName>
    </submittedName>
</protein>
<evidence type="ECO:0000313" key="2">
    <source>
        <dbReference type="EMBL" id="SEP47232.1"/>
    </source>
</evidence>
<dbReference type="EMBL" id="FOEF01000011">
    <property type="protein sequence ID" value="SEP47232.1"/>
    <property type="molecule type" value="Genomic_DNA"/>
</dbReference>
<feature type="compositionally biased region" description="Polar residues" evidence="1">
    <location>
        <begin position="78"/>
        <end position="90"/>
    </location>
</feature>
<dbReference type="GO" id="GO:0004553">
    <property type="term" value="F:hydrolase activity, hydrolyzing O-glycosyl compounds"/>
    <property type="evidence" value="ECO:0007669"/>
    <property type="project" value="InterPro"/>
</dbReference>
<keyword evidence="3" id="KW-1185">Reference proteome</keyword>
<evidence type="ECO:0000256" key="1">
    <source>
        <dbReference type="SAM" id="MobiDB-lite"/>
    </source>
</evidence>
<feature type="compositionally biased region" description="Basic and acidic residues" evidence="1">
    <location>
        <begin position="66"/>
        <end position="76"/>
    </location>
</feature>
<dbReference type="GO" id="GO:0005975">
    <property type="term" value="P:carbohydrate metabolic process"/>
    <property type="evidence" value="ECO:0007669"/>
    <property type="project" value="InterPro"/>
</dbReference>
<dbReference type="Proteomes" id="UP000198582">
    <property type="component" value="Unassembled WGS sequence"/>
</dbReference>
<evidence type="ECO:0000313" key="3">
    <source>
        <dbReference type="Proteomes" id="UP000198582"/>
    </source>
</evidence>
<dbReference type="STRING" id="394193.SAMN04489732_11168"/>
<gene>
    <name evidence="2" type="ORF">SAMN04489732_11168</name>
</gene>
<organism evidence="2 3">
    <name type="scientific">Amycolatopsis saalfeldensis</name>
    <dbReference type="NCBI Taxonomy" id="394193"/>
    <lineage>
        <taxon>Bacteria</taxon>
        <taxon>Bacillati</taxon>
        <taxon>Actinomycetota</taxon>
        <taxon>Actinomycetes</taxon>
        <taxon>Pseudonocardiales</taxon>
        <taxon>Pseudonocardiaceae</taxon>
        <taxon>Amycolatopsis</taxon>
    </lineage>
</organism>
<name>A0A1H8Y577_9PSEU</name>
<feature type="region of interest" description="Disordered" evidence="1">
    <location>
        <begin position="66"/>
        <end position="90"/>
    </location>
</feature>
<dbReference type="Gene3D" id="3.20.20.80">
    <property type="entry name" value="Glycosidases"/>
    <property type="match status" value="1"/>
</dbReference>
<dbReference type="InterPro" id="IPR001360">
    <property type="entry name" value="Glyco_hydro_1"/>
</dbReference>
<accession>A0A1H8Y577</accession>
<reference evidence="2 3" key="1">
    <citation type="submission" date="2016-10" db="EMBL/GenBank/DDBJ databases">
        <authorList>
            <person name="de Groot N.N."/>
        </authorList>
    </citation>
    <scope>NUCLEOTIDE SEQUENCE [LARGE SCALE GENOMIC DNA]</scope>
    <source>
        <strain evidence="2 3">DSM 44993</strain>
    </source>
</reference>
<dbReference type="SUPFAM" id="SSF51445">
    <property type="entry name" value="(Trans)glycosidases"/>
    <property type="match status" value="1"/>
</dbReference>
<dbReference type="AlphaFoldDB" id="A0A1H8Y577"/>
<proteinExistence type="predicted"/>
<keyword evidence="2" id="KW-0378">Hydrolase</keyword>